<comment type="caution">
    <text evidence="1">The sequence shown here is derived from an EMBL/GenBank/DDBJ whole genome shotgun (WGS) entry which is preliminary data.</text>
</comment>
<gene>
    <name evidence="1" type="ORF">A2T98_01140</name>
</gene>
<reference evidence="1 2" key="1">
    <citation type="submission" date="2016-04" db="EMBL/GenBank/DDBJ databases">
        <title>Draft Genome Assembly of the Bloom-forming Cyanobacterium Nodularia spumigena Strain CENA596 in Shrimp Production Ponds.</title>
        <authorList>
            <person name="Popin R.V."/>
            <person name="Rigonato J."/>
            <person name="Abreu V.A."/>
            <person name="Andreote A.P."/>
            <person name="Silveira S.B."/>
            <person name="Odebrecht C."/>
            <person name="Fiore M.F."/>
        </authorList>
    </citation>
    <scope>NUCLEOTIDE SEQUENCE [LARGE SCALE GENOMIC DNA]</scope>
    <source>
        <strain evidence="1 2">CENA596</strain>
    </source>
</reference>
<name>A0A166KW75_NODSP</name>
<accession>A0A166KW75</accession>
<sequence length="75" mass="8815">MFYADISYYRLAEVKSQKSKVKKLICRLFILVETNKRQRQPRSTQYRQAWKLILLAALDEEKCVCSPVEGGKAEF</sequence>
<evidence type="ECO:0000313" key="2">
    <source>
        <dbReference type="Proteomes" id="UP000076555"/>
    </source>
</evidence>
<dbReference type="EMBL" id="LWAJ01000014">
    <property type="protein sequence ID" value="KZL51617.1"/>
    <property type="molecule type" value="Genomic_DNA"/>
</dbReference>
<protein>
    <submittedName>
        <fullName evidence="1">Uncharacterized protein</fullName>
    </submittedName>
</protein>
<organism evidence="1 2">
    <name type="scientific">Nodularia spumigena CENA596</name>
    <dbReference type="NCBI Taxonomy" id="1819295"/>
    <lineage>
        <taxon>Bacteria</taxon>
        <taxon>Bacillati</taxon>
        <taxon>Cyanobacteriota</taxon>
        <taxon>Cyanophyceae</taxon>
        <taxon>Nostocales</taxon>
        <taxon>Nodulariaceae</taxon>
        <taxon>Nodularia</taxon>
    </lineage>
</organism>
<dbReference type="AlphaFoldDB" id="A0A166KW75"/>
<dbReference type="Proteomes" id="UP000076555">
    <property type="component" value="Unassembled WGS sequence"/>
</dbReference>
<proteinExistence type="predicted"/>
<evidence type="ECO:0000313" key="1">
    <source>
        <dbReference type="EMBL" id="KZL51617.1"/>
    </source>
</evidence>